<accession>A0A835MAQ6</accession>
<organism evidence="1 2">
    <name type="scientific">Coptis chinensis</name>
    <dbReference type="NCBI Taxonomy" id="261450"/>
    <lineage>
        <taxon>Eukaryota</taxon>
        <taxon>Viridiplantae</taxon>
        <taxon>Streptophyta</taxon>
        <taxon>Embryophyta</taxon>
        <taxon>Tracheophyta</taxon>
        <taxon>Spermatophyta</taxon>
        <taxon>Magnoliopsida</taxon>
        <taxon>Ranunculales</taxon>
        <taxon>Ranunculaceae</taxon>
        <taxon>Coptidoideae</taxon>
        <taxon>Coptis</taxon>
    </lineage>
</organism>
<dbReference type="OrthoDB" id="285674at2759"/>
<evidence type="ECO:0000313" key="2">
    <source>
        <dbReference type="Proteomes" id="UP000631114"/>
    </source>
</evidence>
<sequence length="80" mass="8458">MSLKCSGLYLAQFRLTSPHLLAAGDGSKSATTVGDVYPSAKVHPSAKPRKPPRGIFKSMPVGFELASSQPVLLTGLVYIN</sequence>
<dbReference type="AlphaFoldDB" id="A0A835MAQ6"/>
<keyword evidence="2" id="KW-1185">Reference proteome</keyword>
<dbReference type="Proteomes" id="UP000631114">
    <property type="component" value="Unassembled WGS sequence"/>
</dbReference>
<evidence type="ECO:0000313" key="1">
    <source>
        <dbReference type="EMBL" id="KAF9622702.1"/>
    </source>
</evidence>
<name>A0A835MAQ6_9MAGN</name>
<comment type="caution">
    <text evidence="1">The sequence shown here is derived from an EMBL/GenBank/DDBJ whole genome shotgun (WGS) entry which is preliminary data.</text>
</comment>
<proteinExistence type="predicted"/>
<dbReference type="EMBL" id="JADFTS010000002">
    <property type="protein sequence ID" value="KAF9622702.1"/>
    <property type="molecule type" value="Genomic_DNA"/>
</dbReference>
<reference evidence="1 2" key="1">
    <citation type="submission" date="2020-10" db="EMBL/GenBank/DDBJ databases">
        <title>The Coptis chinensis genome and diversification of protoberbering-type alkaloids.</title>
        <authorList>
            <person name="Wang B."/>
            <person name="Shu S."/>
            <person name="Song C."/>
            <person name="Liu Y."/>
        </authorList>
    </citation>
    <scope>NUCLEOTIDE SEQUENCE [LARGE SCALE GENOMIC DNA]</scope>
    <source>
        <strain evidence="1">HL-2020</strain>
        <tissue evidence="1">Leaf</tissue>
    </source>
</reference>
<gene>
    <name evidence="1" type="ORF">IFM89_032882</name>
</gene>
<protein>
    <submittedName>
        <fullName evidence="1">Uncharacterized protein</fullName>
    </submittedName>
</protein>